<reference evidence="1" key="1">
    <citation type="submission" date="2025-08" db="UniProtKB">
        <authorList>
            <consortium name="Ensembl"/>
        </authorList>
    </citation>
    <scope>IDENTIFICATION</scope>
</reference>
<organism evidence="1 2">
    <name type="scientific">Serinus canaria</name>
    <name type="common">Island canary</name>
    <name type="synonym">Fringilla canaria</name>
    <dbReference type="NCBI Taxonomy" id="9135"/>
    <lineage>
        <taxon>Eukaryota</taxon>
        <taxon>Metazoa</taxon>
        <taxon>Chordata</taxon>
        <taxon>Craniata</taxon>
        <taxon>Vertebrata</taxon>
        <taxon>Euteleostomi</taxon>
        <taxon>Archelosauria</taxon>
        <taxon>Archosauria</taxon>
        <taxon>Dinosauria</taxon>
        <taxon>Saurischia</taxon>
        <taxon>Theropoda</taxon>
        <taxon>Coelurosauria</taxon>
        <taxon>Aves</taxon>
        <taxon>Neognathae</taxon>
        <taxon>Neoaves</taxon>
        <taxon>Telluraves</taxon>
        <taxon>Australaves</taxon>
        <taxon>Passeriformes</taxon>
        <taxon>Passeroidea</taxon>
        <taxon>Fringillidae</taxon>
        <taxon>Carduelinae</taxon>
        <taxon>Serinus</taxon>
    </lineage>
</organism>
<dbReference type="AlphaFoldDB" id="A0A8C9MIZ5"/>
<reference evidence="1" key="2">
    <citation type="submission" date="2025-09" db="UniProtKB">
        <authorList>
            <consortium name="Ensembl"/>
        </authorList>
    </citation>
    <scope>IDENTIFICATION</scope>
</reference>
<dbReference type="GeneTree" id="ENSGT01030000236295"/>
<proteinExistence type="predicted"/>
<evidence type="ECO:0000313" key="2">
    <source>
        <dbReference type="Proteomes" id="UP000694409"/>
    </source>
</evidence>
<dbReference type="Ensembl" id="ENSSCAT00000004823.1">
    <property type="protein sequence ID" value="ENSSCAP00000004149.1"/>
    <property type="gene ID" value="ENSSCAG00000003425.1"/>
</dbReference>
<sequence>MNVQHTPLPWTEKSKTIQVVAFILPGNPAEDSQAELGPTHSLNLICSLWTHSVLLGKVMLCKKGTFWIFGPSLLLLHWLPMNAHVRKPSTTRTEGKAKELCTYSFRFLIREDAGLSPSCEIAVNFEGVPGTPLVGIHPVFTWMRAEQGRKDHSSLPNFPPPHFQGLFLIPSTLQQQLSSSGLSSGL</sequence>
<dbReference type="Proteomes" id="UP000694409">
    <property type="component" value="Unassembled WGS sequence"/>
</dbReference>
<protein>
    <submittedName>
        <fullName evidence="1">Uncharacterized protein</fullName>
    </submittedName>
</protein>
<evidence type="ECO:0000313" key="1">
    <source>
        <dbReference type="Ensembl" id="ENSSCAP00000004149.1"/>
    </source>
</evidence>
<keyword evidence="2" id="KW-1185">Reference proteome</keyword>
<accession>A0A8C9MIZ5</accession>
<name>A0A8C9MIZ5_SERCA</name>